<dbReference type="Gene3D" id="1.10.10.10">
    <property type="entry name" value="Winged helix-like DNA-binding domain superfamily/Winged helix DNA-binding domain"/>
    <property type="match status" value="1"/>
</dbReference>
<evidence type="ECO:0000313" key="10">
    <source>
        <dbReference type="Proteomes" id="UP000295258"/>
    </source>
</evidence>
<keyword evidence="10" id="KW-1185">Reference proteome</keyword>
<evidence type="ECO:0000256" key="3">
    <source>
        <dbReference type="ARBA" id="ARBA00023082"/>
    </source>
</evidence>
<proteinExistence type="inferred from homology"/>
<feature type="domain" description="Putative zinc-finger" evidence="8">
    <location>
        <begin position="204"/>
        <end position="238"/>
    </location>
</feature>
<dbReference type="InterPro" id="IPR013325">
    <property type="entry name" value="RNA_pol_sigma_r2"/>
</dbReference>
<keyword evidence="4" id="KW-0238">DNA-binding</keyword>
<dbReference type="GO" id="GO:0006352">
    <property type="term" value="P:DNA-templated transcription initiation"/>
    <property type="evidence" value="ECO:0007669"/>
    <property type="project" value="InterPro"/>
</dbReference>
<evidence type="ECO:0000313" key="9">
    <source>
        <dbReference type="EMBL" id="TDD02653.1"/>
    </source>
</evidence>
<evidence type="ECO:0000256" key="1">
    <source>
        <dbReference type="ARBA" id="ARBA00010641"/>
    </source>
</evidence>
<keyword evidence="3" id="KW-0731">Sigma factor</keyword>
<dbReference type="InterPro" id="IPR027383">
    <property type="entry name" value="Znf_put"/>
</dbReference>
<dbReference type="Proteomes" id="UP000295258">
    <property type="component" value="Unassembled WGS sequence"/>
</dbReference>
<accession>A0A4R4VIP7</accession>
<dbReference type="InterPro" id="IPR039425">
    <property type="entry name" value="RNA_pol_sigma-70-like"/>
</dbReference>
<evidence type="ECO:0000259" key="7">
    <source>
        <dbReference type="Pfam" id="PF04542"/>
    </source>
</evidence>
<evidence type="ECO:0000259" key="8">
    <source>
        <dbReference type="Pfam" id="PF13490"/>
    </source>
</evidence>
<dbReference type="PANTHER" id="PTHR43133">
    <property type="entry name" value="RNA POLYMERASE ECF-TYPE SIGMA FACTO"/>
    <property type="match status" value="1"/>
</dbReference>
<comment type="similarity">
    <text evidence="1">Belongs to the sigma-70 factor family. ECF subfamily.</text>
</comment>
<dbReference type="PANTHER" id="PTHR43133:SF8">
    <property type="entry name" value="RNA POLYMERASE SIGMA FACTOR HI_1459-RELATED"/>
    <property type="match status" value="1"/>
</dbReference>
<dbReference type="InterPro" id="IPR036388">
    <property type="entry name" value="WH-like_DNA-bd_sf"/>
</dbReference>
<dbReference type="AlphaFoldDB" id="A0A4R4VIP7"/>
<dbReference type="EMBL" id="SMKO01000062">
    <property type="protein sequence ID" value="TDD02653.1"/>
    <property type="molecule type" value="Genomic_DNA"/>
</dbReference>
<evidence type="ECO:0000256" key="2">
    <source>
        <dbReference type="ARBA" id="ARBA00023015"/>
    </source>
</evidence>
<dbReference type="InterPro" id="IPR041916">
    <property type="entry name" value="Anti_sigma_zinc_sf"/>
</dbReference>
<evidence type="ECO:0000256" key="6">
    <source>
        <dbReference type="SAM" id="MobiDB-lite"/>
    </source>
</evidence>
<dbReference type="InterPro" id="IPR014284">
    <property type="entry name" value="RNA_pol_sigma-70_dom"/>
</dbReference>
<evidence type="ECO:0000256" key="4">
    <source>
        <dbReference type="ARBA" id="ARBA00023125"/>
    </source>
</evidence>
<gene>
    <name evidence="9" type="ORF">E1292_22860</name>
</gene>
<organism evidence="9 10">
    <name type="scientific">Nonomuraea deserti</name>
    <dbReference type="NCBI Taxonomy" id="1848322"/>
    <lineage>
        <taxon>Bacteria</taxon>
        <taxon>Bacillati</taxon>
        <taxon>Actinomycetota</taxon>
        <taxon>Actinomycetes</taxon>
        <taxon>Streptosporangiales</taxon>
        <taxon>Streptosporangiaceae</taxon>
        <taxon>Nonomuraea</taxon>
    </lineage>
</organism>
<keyword evidence="5" id="KW-0804">Transcription</keyword>
<reference evidence="9 10" key="1">
    <citation type="submission" date="2019-03" db="EMBL/GenBank/DDBJ databases">
        <title>Draft genome sequences of novel Actinobacteria.</title>
        <authorList>
            <person name="Sahin N."/>
            <person name="Ay H."/>
            <person name="Saygin H."/>
        </authorList>
    </citation>
    <scope>NUCLEOTIDE SEQUENCE [LARGE SCALE GENOMIC DNA]</scope>
    <source>
        <strain evidence="9 10">KC310</strain>
    </source>
</reference>
<dbReference type="Gene3D" id="1.10.10.1320">
    <property type="entry name" value="Anti-sigma factor, zinc-finger domain"/>
    <property type="match status" value="1"/>
</dbReference>
<dbReference type="NCBIfam" id="TIGR02937">
    <property type="entry name" value="sigma70-ECF"/>
    <property type="match status" value="1"/>
</dbReference>
<dbReference type="InterPro" id="IPR007627">
    <property type="entry name" value="RNA_pol_sigma70_r2"/>
</dbReference>
<dbReference type="SUPFAM" id="SSF88946">
    <property type="entry name" value="Sigma2 domain of RNA polymerase sigma factors"/>
    <property type="match status" value="1"/>
</dbReference>
<dbReference type="GO" id="GO:0003677">
    <property type="term" value="F:DNA binding"/>
    <property type="evidence" value="ECO:0007669"/>
    <property type="project" value="UniProtKB-KW"/>
</dbReference>
<sequence>MRNVCAGQPFVIVRPIMGVELPQSDASLLQAARQGDATAYGRLYERHVAAARAMARQLVRRAEAEDVVTEAFTKILDLVGRGGGPESGFRTYLLTVVRRTVHDRSKLAGRQAGEVEGYDPAVPFVDPALAGLERSLIARAYLSLPERWRAVLWHTQVERCKPAAVAPLLGLSANGVAALAYRAREGLRRAYLQMHLGAAPPHDCRPVLGKMGAYVRGGLARREARAVERHVDGCEECHGVILELTDVNRGLRVLVGPLIAGPMFGGYAAALARPDAAESGPHHAIRRLWRARRRQPVMLVAGVAVTVAAAASLWQTAGKAPDGTPATSTVAAQPSEPVRAVRVPPQGDDPEQMPPQENPDQPSPRGGEPERVPPPPVEQEPAGQARLRATVDVLGALVRAQPGIVGLRLRNYGSRPSEELTAYVTLPPGVTLMPPERRGLPAVVGPADGWECRPSVGGARCTREPLGAGRATAVFLRVVVARRAPRSTGPAARVDAGPLRVRARAGKGVRATGAPARFAADGKVTVRAVGNALLSCPEESPGCAQARRREGGRRDNDLWPMAAVDRDGTLGTATSSGARLSLPKGGRVVWAGLYWSAGGANTGPIRFRPPGKRKYATIRPSHVAVRELPQGPVYHAFADVTGLAAGASRTGVWWAADAPMEVGASRHAGWSLVLVVTDPAQPYSQAVVLDAATVVGGPVRRVSLPLGGLRPAATPARAALVTWEGDADLKGDKVSLGSGALRPAGGDRDLANVFDGSSGGVAEMTFGVDVDTVSAELGADPGLTIATGKDAVLFGAAAISVRARS</sequence>
<feature type="domain" description="RNA polymerase sigma-70 region 2" evidence="7">
    <location>
        <begin position="43"/>
        <end position="105"/>
    </location>
</feature>
<comment type="caution">
    <text evidence="9">The sequence shown here is derived from an EMBL/GenBank/DDBJ whole genome shotgun (WGS) entry which is preliminary data.</text>
</comment>
<protein>
    <submittedName>
        <fullName evidence="9">Sigma-70 family RNA polymerase sigma factor</fullName>
    </submittedName>
</protein>
<dbReference type="SUPFAM" id="SSF88659">
    <property type="entry name" value="Sigma3 and sigma4 domains of RNA polymerase sigma factors"/>
    <property type="match status" value="1"/>
</dbReference>
<keyword evidence="2" id="KW-0805">Transcription regulation</keyword>
<dbReference type="Gene3D" id="1.10.1740.10">
    <property type="match status" value="1"/>
</dbReference>
<name>A0A4R4VIP7_9ACTN</name>
<feature type="region of interest" description="Disordered" evidence="6">
    <location>
        <begin position="318"/>
        <end position="383"/>
    </location>
</feature>
<dbReference type="GO" id="GO:0016987">
    <property type="term" value="F:sigma factor activity"/>
    <property type="evidence" value="ECO:0007669"/>
    <property type="project" value="UniProtKB-KW"/>
</dbReference>
<evidence type="ECO:0000256" key="5">
    <source>
        <dbReference type="ARBA" id="ARBA00023163"/>
    </source>
</evidence>
<dbReference type="Pfam" id="PF04542">
    <property type="entry name" value="Sigma70_r2"/>
    <property type="match status" value="1"/>
</dbReference>
<dbReference type="InterPro" id="IPR013324">
    <property type="entry name" value="RNA_pol_sigma_r3/r4-like"/>
</dbReference>
<dbReference type="Pfam" id="PF13490">
    <property type="entry name" value="zf-HC2"/>
    <property type="match status" value="1"/>
</dbReference>